<keyword evidence="2" id="KW-1185">Reference proteome</keyword>
<sequence length="306" mass="36075">MQSLKSTPTKCVVCRKPSTGQLQPSTSLSNSSQIITKVQNGYFLGMNSNIITTYCKECFNQEIMNTEVVKELIKNHEIDKKLFEQSFYSADLTQKVDNRAKEIIANELEKVFAFTEEIQSVDYHIELISMSKKNEAREKIMMKFIQLKQWLECCGEDASLKLQNLALFEDELSKNRYSNLLEPELDNAHIYKQIDTSKQDQMKPLFDKYYKSKLNFQLELAKKYKKWHTLYQNQSEIKFAQFPQQLKEALMPTFELQRETTKRYQRDLQVLIETIESAIRDFKVNNPVKIIYQTLPQPQEKMEIQQ</sequence>
<organism evidence="1 2">
    <name type="scientific">Oxytricha trifallax</name>
    <dbReference type="NCBI Taxonomy" id="1172189"/>
    <lineage>
        <taxon>Eukaryota</taxon>
        <taxon>Sar</taxon>
        <taxon>Alveolata</taxon>
        <taxon>Ciliophora</taxon>
        <taxon>Intramacronucleata</taxon>
        <taxon>Spirotrichea</taxon>
        <taxon>Stichotrichia</taxon>
        <taxon>Sporadotrichida</taxon>
        <taxon>Oxytrichidae</taxon>
        <taxon>Oxytrichinae</taxon>
        <taxon>Oxytricha</taxon>
    </lineage>
</organism>
<dbReference type="EMBL" id="ARYC01017918">
    <property type="protein sequence ID" value="KEJ82522.1"/>
    <property type="molecule type" value="Genomic_DNA"/>
</dbReference>
<evidence type="ECO:0000313" key="2">
    <source>
        <dbReference type="Proteomes" id="UP000053232"/>
    </source>
</evidence>
<reference evidence="2" key="1">
    <citation type="journal article" date="2014" name="Cell">
        <title>The Architecture of a Scrambled Genome Reveals Massive Levels of Genomic Rearrangement during Development.</title>
        <authorList>
            <person name="Chen X."/>
            <person name="Bracht J.R."/>
            <person name="Goldman A.D."/>
            <person name="Dolzhenko E."/>
            <person name="Clay D.M."/>
            <person name="Swart E.C."/>
            <person name="Perlman D.H."/>
            <person name="Doak T.G."/>
            <person name="Stuart A."/>
            <person name="Amemiya C.T."/>
            <person name="Sebra R.P."/>
            <person name="Landweber L.F."/>
        </authorList>
    </citation>
    <scope>NUCLEOTIDE SEQUENCE [LARGE SCALE GENOMIC DNA]</scope>
    <source>
        <strain evidence="2">JRB310</strain>
    </source>
</reference>
<dbReference type="AlphaFoldDB" id="A0A073IAX8"/>
<comment type="caution">
    <text evidence="1">The sequence shown here is derived from an EMBL/GenBank/DDBJ whole genome shotgun (WGS) entry which is preliminary data.</text>
</comment>
<protein>
    <submittedName>
        <fullName evidence="1">Uncharacterized protein</fullName>
    </submittedName>
</protein>
<accession>A0A073IAX8</accession>
<proteinExistence type="predicted"/>
<evidence type="ECO:0000313" key="1">
    <source>
        <dbReference type="EMBL" id="KEJ82522.1"/>
    </source>
</evidence>
<name>A0A073IAX8_9SPIT</name>
<gene>
    <name evidence="1" type="ORF">OXYTRIMIC_693</name>
</gene>
<dbReference type="Proteomes" id="UP000053232">
    <property type="component" value="Unassembled WGS sequence"/>
</dbReference>